<dbReference type="PANTHER" id="PTHR30600">
    <property type="entry name" value="CYTOCHROME C PEROXIDASE-RELATED"/>
    <property type="match status" value="1"/>
</dbReference>
<evidence type="ECO:0000256" key="2">
    <source>
        <dbReference type="ARBA" id="ARBA00022617"/>
    </source>
</evidence>
<protein>
    <submittedName>
        <fullName evidence="10">Cytochrome c peroxidase</fullName>
        <ecNumber evidence="10">1.11.1.5</ecNumber>
    </submittedName>
</protein>
<keyword evidence="5 10" id="KW-0560">Oxidoreductase</keyword>
<keyword evidence="10" id="KW-0575">Peroxidase</keyword>
<dbReference type="InterPro" id="IPR004852">
    <property type="entry name" value="Di-haem_cyt_c_peroxidsae"/>
</dbReference>
<dbReference type="Gene3D" id="1.10.760.10">
    <property type="entry name" value="Cytochrome c-like domain"/>
    <property type="match status" value="2"/>
</dbReference>
<keyword evidence="11" id="KW-1185">Reference proteome</keyword>
<sequence length="642" mass="68204">MHLSPQTPRQRFFRRSLTTVFAFGASALAVQAQTNAVSPPAPLSSASRPEPSNLSSFVADKAAAIALGKALFWDLRLGSDGKTACASCHFSAGADPRSKNQLSAGTNGAGSAAMAQLGGPNYQFKASDFPLHQLSDPGNRDSAVLRSLSVVAGSQGVLKEQFQGIQPGQGADLRQPVYDPVFHVGALNTRQVTGRNAPSVINAVFNLRNFWDGRAQTVFNGVNGWGKRDSSARVYKTTPVWTLSGWQYRPQATSVVINDASLASQAVGPVLNPVEMTAAGRIFPDLGRKMMALRPLAGQAVAADDSVLGARRHASGDGLSAESYATLVRTAFRPEWWNATSNLTVDGKSYNQAEANFSLFFGLALQLYQATLVSDQTPYDRYLQGQSAALTTQQQQGFALFVGKGQCINCHGGAALTNASIHRRLVTDRMSRMTMGDGRVAVYDEGFYNIGVTRTSDDPGVGGKDPFGYPLSYSGLSKRSLLLFNAFELAIADEIVTPLTRIAVNGAFKTPGLRNVALTAPYFHNGGMATLEQVVEFYNRGGNFARANIADLDADIKPLGMTAAERASLVAFLKGLTDDRVRRHAAPFDHPSLVVHGGHVGDTSAVSVGSDGRAADASWLLPAIGRGGYDAARVPAGFLGLN</sequence>
<comment type="caution">
    <text evidence="10">The sequence shown here is derived from an EMBL/GenBank/DDBJ whole genome shotgun (WGS) entry which is preliminary data.</text>
</comment>
<dbReference type="RefSeq" id="WP_341374202.1">
    <property type="nucleotide sequence ID" value="NZ_JBBUTF010000008.1"/>
</dbReference>
<comment type="subcellular location">
    <subcellularLocation>
        <location evidence="1">Cell envelope</location>
    </subcellularLocation>
</comment>
<dbReference type="PROSITE" id="PS51007">
    <property type="entry name" value="CYTC"/>
    <property type="match status" value="1"/>
</dbReference>
<keyword evidence="4 8" id="KW-0732">Signal</keyword>
<accession>A0ABU9BA14</accession>
<dbReference type="PANTHER" id="PTHR30600:SF10">
    <property type="entry name" value="BLL6722 PROTEIN"/>
    <property type="match status" value="1"/>
</dbReference>
<evidence type="ECO:0000256" key="1">
    <source>
        <dbReference type="ARBA" id="ARBA00004196"/>
    </source>
</evidence>
<dbReference type="EC" id="1.11.1.5" evidence="10"/>
<evidence type="ECO:0000256" key="8">
    <source>
        <dbReference type="SAM" id="SignalP"/>
    </source>
</evidence>
<keyword evidence="6 7" id="KW-0408">Iron</keyword>
<keyword evidence="2 7" id="KW-0349">Heme</keyword>
<feature type="signal peptide" evidence="8">
    <location>
        <begin position="1"/>
        <end position="32"/>
    </location>
</feature>
<dbReference type="InterPro" id="IPR009056">
    <property type="entry name" value="Cyt_c-like_dom"/>
</dbReference>
<proteinExistence type="predicted"/>
<reference evidence="10 11" key="1">
    <citation type="submission" date="2024-04" db="EMBL/GenBank/DDBJ databases">
        <title>Novel species of the genus Ideonella isolated from streams.</title>
        <authorList>
            <person name="Lu H."/>
        </authorList>
    </citation>
    <scope>NUCLEOTIDE SEQUENCE [LARGE SCALE GENOMIC DNA]</scope>
    <source>
        <strain evidence="10 11">BYS139W</strain>
    </source>
</reference>
<dbReference type="InterPro" id="IPR051395">
    <property type="entry name" value="Cytochrome_c_Peroxidase/MauG"/>
</dbReference>
<feature type="domain" description="Cytochrome c" evidence="9">
    <location>
        <begin position="392"/>
        <end position="577"/>
    </location>
</feature>
<dbReference type="EMBL" id="JBBUTF010000008">
    <property type="protein sequence ID" value="MEK8026418.1"/>
    <property type="molecule type" value="Genomic_DNA"/>
</dbReference>
<evidence type="ECO:0000256" key="7">
    <source>
        <dbReference type="PROSITE-ProRule" id="PRU00433"/>
    </source>
</evidence>
<dbReference type="InterPro" id="IPR036909">
    <property type="entry name" value="Cyt_c-like_dom_sf"/>
</dbReference>
<evidence type="ECO:0000256" key="6">
    <source>
        <dbReference type="ARBA" id="ARBA00023004"/>
    </source>
</evidence>
<feature type="chain" id="PRO_5047260580" evidence="8">
    <location>
        <begin position="33"/>
        <end position="642"/>
    </location>
</feature>
<evidence type="ECO:0000313" key="10">
    <source>
        <dbReference type="EMBL" id="MEK8026418.1"/>
    </source>
</evidence>
<evidence type="ECO:0000313" key="11">
    <source>
        <dbReference type="Proteomes" id="UP001368500"/>
    </source>
</evidence>
<evidence type="ECO:0000256" key="3">
    <source>
        <dbReference type="ARBA" id="ARBA00022723"/>
    </source>
</evidence>
<dbReference type="SUPFAM" id="SSF46626">
    <property type="entry name" value="Cytochrome c"/>
    <property type="match status" value="2"/>
</dbReference>
<organism evidence="10 11">
    <name type="scientific">Pseudaquabacterium rugosum</name>
    <dbReference type="NCBI Taxonomy" id="2984194"/>
    <lineage>
        <taxon>Bacteria</taxon>
        <taxon>Pseudomonadati</taxon>
        <taxon>Pseudomonadota</taxon>
        <taxon>Betaproteobacteria</taxon>
        <taxon>Burkholderiales</taxon>
        <taxon>Sphaerotilaceae</taxon>
        <taxon>Pseudaquabacterium</taxon>
    </lineage>
</organism>
<dbReference type="Proteomes" id="UP001368500">
    <property type="component" value="Unassembled WGS sequence"/>
</dbReference>
<evidence type="ECO:0000259" key="9">
    <source>
        <dbReference type="PROSITE" id="PS51007"/>
    </source>
</evidence>
<dbReference type="Pfam" id="PF03150">
    <property type="entry name" value="CCP_MauG"/>
    <property type="match status" value="2"/>
</dbReference>
<evidence type="ECO:0000256" key="5">
    <source>
        <dbReference type="ARBA" id="ARBA00023002"/>
    </source>
</evidence>
<gene>
    <name evidence="10" type="ORF">AACH11_10660</name>
</gene>
<name>A0ABU9BA14_9BURK</name>
<dbReference type="GO" id="GO:0004130">
    <property type="term" value="F:cytochrome-c peroxidase activity"/>
    <property type="evidence" value="ECO:0007669"/>
    <property type="project" value="UniProtKB-EC"/>
</dbReference>
<keyword evidence="3 7" id="KW-0479">Metal-binding</keyword>
<evidence type="ECO:0000256" key="4">
    <source>
        <dbReference type="ARBA" id="ARBA00022729"/>
    </source>
</evidence>